<dbReference type="Gene3D" id="6.10.250.240">
    <property type="match status" value="1"/>
</dbReference>
<dbReference type="PANTHER" id="PTHR30446">
    <property type="entry name" value="RECOMBINATION PROTEIN RECR"/>
    <property type="match status" value="1"/>
</dbReference>
<keyword evidence="5 7" id="KW-0233">DNA recombination</keyword>
<dbReference type="InterPro" id="IPR034137">
    <property type="entry name" value="TOPRIM_RecR"/>
</dbReference>
<feature type="zinc finger region" description="C4-type" evidence="7">
    <location>
        <begin position="57"/>
        <end position="72"/>
    </location>
</feature>
<keyword evidence="4 7" id="KW-0862">Zinc</keyword>
<dbReference type="GO" id="GO:0008270">
    <property type="term" value="F:zinc ion binding"/>
    <property type="evidence" value="ECO:0007669"/>
    <property type="project" value="UniProtKB-KW"/>
</dbReference>
<dbReference type="InterPro" id="IPR000093">
    <property type="entry name" value="DNA_Rcmb_RecR"/>
</dbReference>
<accession>A0A423PRS6</accession>
<evidence type="ECO:0000313" key="9">
    <source>
        <dbReference type="EMBL" id="ROO28287.1"/>
    </source>
</evidence>
<gene>
    <name evidence="7 9" type="primary">recR</name>
    <name evidence="9" type="ORF">SAOR_06125</name>
</gene>
<dbReference type="InterPro" id="IPR015967">
    <property type="entry name" value="Rcmb_RecR_Znf"/>
</dbReference>
<feature type="domain" description="Toprim" evidence="8">
    <location>
        <begin position="80"/>
        <end position="175"/>
    </location>
</feature>
<dbReference type="RefSeq" id="WP_123630653.1">
    <property type="nucleotide sequence ID" value="NZ_AYKH01000010.1"/>
</dbReference>
<keyword evidence="1 7" id="KW-0479">Metal-binding</keyword>
<dbReference type="Pfam" id="PF21175">
    <property type="entry name" value="RecR_C"/>
    <property type="match status" value="1"/>
</dbReference>
<evidence type="ECO:0000256" key="2">
    <source>
        <dbReference type="ARBA" id="ARBA00022763"/>
    </source>
</evidence>
<evidence type="ECO:0000313" key="10">
    <source>
        <dbReference type="Proteomes" id="UP000283993"/>
    </source>
</evidence>
<dbReference type="Pfam" id="PF21176">
    <property type="entry name" value="RecR_HhH"/>
    <property type="match status" value="1"/>
</dbReference>
<dbReference type="GO" id="GO:0006281">
    <property type="term" value="P:DNA repair"/>
    <property type="evidence" value="ECO:0007669"/>
    <property type="project" value="UniProtKB-UniRule"/>
</dbReference>
<evidence type="ECO:0000256" key="3">
    <source>
        <dbReference type="ARBA" id="ARBA00022771"/>
    </source>
</evidence>
<evidence type="ECO:0000256" key="4">
    <source>
        <dbReference type="ARBA" id="ARBA00022833"/>
    </source>
</evidence>
<keyword evidence="2 7" id="KW-0227">DNA damage</keyword>
<keyword evidence="6 7" id="KW-0234">DNA repair</keyword>
<evidence type="ECO:0000256" key="6">
    <source>
        <dbReference type="ARBA" id="ARBA00023204"/>
    </source>
</evidence>
<comment type="similarity">
    <text evidence="7">Belongs to the RecR family.</text>
</comment>
<dbReference type="Proteomes" id="UP000283993">
    <property type="component" value="Unassembled WGS sequence"/>
</dbReference>
<dbReference type="SMART" id="SM00493">
    <property type="entry name" value="TOPRIM"/>
    <property type="match status" value="1"/>
</dbReference>
<dbReference type="PANTHER" id="PTHR30446:SF0">
    <property type="entry name" value="RECOMBINATION PROTEIN RECR"/>
    <property type="match status" value="1"/>
</dbReference>
<evidence type="ECO:0000256" key="7">
    <source>
        <dbReference type="HAMAP-Rule" id="MF_00017"/>
    </source>
</evidence>
<dbReference type="EMBL" id="AYKH01000010">
    <property type="protein sequence ID" value="ROO28287.1"/>
    <property type="molecule type" value="Genomic_DNA"/>
</dbReference>
<organism evidence="9 10">
    <name type="scientific">Salinisphaera orenii MK-B5</name>
    <dbReference type="NCBI Taxonomy" id="856730"/>
    <lineage>
        <taxon>Bacteria</taxon>
        <taxon>Pseudomonadati</taxon>
        <taxon>Pseudomonadota</taxon>
        <taxon>Gammaproteobacteria</taxon>
        <taxon>Salinisphaerales</taxon>
        <taxon>Salinisphaeraceae</taxon>
        <taxon>Salinisphaera</taxon>
    </lineage>
</organism>
<evidence type="ECO:0000256" key="1">
    <source>
        <dbReference type="ARBA" id="ARBA00022723"/>
    </source>
</evidence>
<dbReference type="PROSITE" id="PS50880">
    <property type="entry name" value="TOPRIM"/>
    <property type="match status" value="1"/>
</dbReference>
<dbReference type="Gene3D" id="3.40.1360.10">
    <property type="match status" value="1"/>
</dbReference>
<proteinExistence type="inferred from homology"/>
<dbReference type="NCBIfam" id="TIGR00615">
    <property type="entry name" value="recR"/>
    <property type="match status" value="1"/>
</dbReference>
<evidence type="ECO:0000259" key="8">
    <source>
        <dbReference type="PROSITE" id="PS50880"/>
    </source>
</evidence>
<dbReference type="Pfam" id="PF13662">
    <property type="entry name" value="Toprim_4"/>
    <property type="match status" value="1"/>
</dbReference>
<dbReference type="InterPro" id="IPR023627">
    <property type="entry name" value="Rcmb_RecR"/>
</dbReference>
<keyword evidence="3 7" id="KW-0863">Zinc-finger</keyword>
<dbReference type="AlphaFoldDB" id="A0A423PRS6"/>
<dbReference type="PROSITE" id="PS01300">
    <property type="entry name" value="RECR"/>
    <property type="match status" value="1"/>
</dbReference>
<dbReference type="GO" id="GO:0006310">
    <property type="term" value="P:DNA recombination"/>
    <property type="evidence" value="ECO:0007669"/>
    <property type="project" value="UniProtKB-UniRule"/>
</dbReference>
<dbReference type="Gene3D" id="1.10.8.420">
    <property type="entry name" value="RecR Domain 1"/>
    <property type="match status" value="1"/>
</dbReference>
<dbReference type="HAMAP" id="MF_00017">
    <property type="entry name" value="RecR"/>
    <property type="match status" value="1"/>
</dbReference>
<evidence type="ECO:0000256" key="5">
    <source>
        <dbReference type="ARBA" id="ARBA00023172"/>
    </source>
</evidence>
<reference evidence="9 10" key="1">
    <citation type="submission" date="2013-10" db="EMBL/GenBank/DDBJ databases">
        <title>Salinisphaera orenii MK-B5 Genome Sequencing.</title>
        <authorList>
            <person name="Lai Q."/>
            <person name="Li C."/>
            <person name="Shao Z."/>
        </authorList>
    </citation>
    <scope>NUCLEOTIDE SEQUENCE [LARGE SCALE GENOMIC DNA]</scope>
    <source>
        <strain evidence="9 10">MK-B5</strain>
    </source>
</reference>
<dbReference type="GO" id="GO:0003677">
    <property type="term" value="F:DNA binding"/>
    <property type="evidence" value="ECO:0007669"/>
    <property type="project" value="UniProtKB-UniRule"/>
</dbReference>
<protein>
    <recommendedName>
        <fullName evidence="7">Recombination protein RecR</fullName>
    </recommendedName>
</protein>
<comment type="function">
    <text evidence="7">May play a role in DNA repair. It seems to be involved in an RecBC-independent recombinational process of DNA repair. It may act with RecF and RecO.</text>
</comment>
<name>A0A423PRS6_9GAMM</name>
<sequence>MAFSPALTQLIDALRVLPGVGAKSAQRMAFHLLQRERQGGRHLATTLEHAIATVRHCSECRMFTEGERCEICANERRDPALVCVVESPADVMAIEQNTDYRGRYFVLMGKLSPLDGVGPEELGLGILRERLAAGTVEELILAMGATVEGEATAQYVGDLARQNGARISRIAHGVPVGGELEYVDAGTLSQAFSGRRPV</sequence>
<keyword evidence="10" id="KW-1185">Reference proteome</keyword>
<dbReference type="SUPFAM" id="SSF111304">
    <property type="entry name" value="Recombination protein RecR"/>
    <property type="match status" value="1"/>
</dbReference>
<dbReference type="Pfam" id="PF02132">
    <property type="entry name" value="RecR_ZnF"/>
    <property type="match status" value="1"/>
</dbReference>
<dbReference type="CDD" id="cd01025">
    <property type="entry name" value="TOPRIM_recR"/>
    <property type="match status" value="1"/>
</dbReference>
<dbReference type="InterPro" id="IPR006171">
    <property type="entry name" value="TOPRIM_dom"/>
</dbReference>
<comment type="caution">
    <text evidence="9">The sequence shown here is derived from an EMBL/GenBank/DDBJ whole genome shotgun (WGS) entry which is preliminary data.</text>
</comment>